<dbReference type="InterPro" id="IPR019826">
    <property type="entry name" value="Carboxylesterase_B_AS"/>
</dbReference>
<dbReference type="SUPFAM" id="SSF53474">
    <property type="entry name" value="alpha/beta-Hydrolases"/>
    <property type="match status" value="1"/>
</dbReference>
<gene>
    <name evidence="4" type="ORF">OCS65_19165</name>
</gene>
<evidence type="ECO:0000256" key="1">
    <source>
        <dbReference type="ARBA" id="ARBA00005964"/>
    </source>
</evidence>
<dbReference type="InterPro" id="IPR029058">
    <property type="entry name" value="AB_hydrolase_fold"/>
</dbReference>
<sequence>MDAETLIVGCKYGDVRGYRDGSVYAWKGVPYAAPASGDLRFRAPEPPEPWTDVLDARRFGPIAPQGRNNPIPIDPGLSIGEDCLSLNIWAPEPDGEPRPVMVWIHGGAYVLGYSGQRIYDGRLLAERGDVVVVTVNYRLGALGFLDFSSFSTAGTTFESNVGLRDQIAALEWVRDCISAFGGDPDRVTVFGESSGGGSLTTLMTVPRAEGLFHRAIAQSPPATSAYGSERAARVAERFLEILDLTPARVWALRDMPHETLTDAGDVLVGEIPTKFPGTLAMAPVVDRDLVPKYPVAAFQKGLAHRIPLIIGSNKDEPSIFRFMKSPLMPVSDASVQAMLDALAADHPELPPDRIAEIISAYPDVSKTSGAMALSRDAGFRMPVVWIADAHSAHSPTWVYRFDHATPMLKAARIGAGHATELPYVFGNFGTLDRDPTFWLGGRKAATVVSGRIQRRWLAFAHHGVPAALDGSRHWAPYDTGKRMTLLIDSTDTLVPDPDRVLREAWGDQVMGFS</sequence>
<dbReference type="Gene3D" id="3.40.50.1820">
    <property type="entry name" value="alpha/beta hydrolase"/>
    <property type="match status" value="1"/>
</dbReference>
<dbReference type="InterPro" id="IPR050309">
    <property type="entry name" value="Type-B_Carboxylest/Lipase"/>
</dbReference>
<evidence type="ECO:0000256" key="2">
    <source>
        <dbReference type="ARBA" id="ARBA00022801"/>
    </source>
</evidence>
<name>A0A059MSB9_9NOCA</name>
<dbReference type="GO" id="GO:0004104">
    <property type="term" value="F:cholinesterase activity"/>
    <property type="evidence" value="ECO:0007669"/>
    <property type="project" value="InterPro"/>
</dbReference>
<protein>
    <recommendedName>
        <fullName evidence="3">Carboxylic ester hydrolase</fullName>
        <ecNumber evidence="3">3.1.1.-</ecNumber>
    </recommendedName>
</protein>
<accession>A0A059MSB9</accession>
<dbReference type="InterPro" id="IPR013788">
    <property type="entry name" value="Hemocyanin/hexamerin"/>
</dbReference>
<dbReference type="InterPro" id="IPR002018">
    <property type="entry name" value="CarbesteraseB"/>
</dbReference>
<reference evidence="4" key="1">
    <citation type="submission" date="2022-09" db="EMBL/GenBank/DDBJ databases">
        <title>The genome sequence of Rhodococcus aetherivorans N1.</title>
        <authorList>
            <person name="Jiang W."/>
        </authorList>
    </citation>
    <scope>NUCLEOTIDE SEQUENCE</scope>
    <source>
        <strain evidence="4">N1</strain>
    </source>
</reference>
<organism evidence="4 5">
    <name type="scientific">Rhodococcus aetherivorans</name>
    <dbReference type="NCBI Taxonomy" id="191292"/>
    <lineage>
        <taxon>Bacteria</taxon>
        <taxon>Bacillati</taxon>
        <taxon>Actinomycetota</taxon>
        <taxon>Actinomycetes</taxon>
        <taxon>Mycobacteriales</taxon>
        <taxon>Nocardiaceae</taxon>
        <taxon>Rhodococcus</taxon>
    </lineage>
</organism>
<dbReference type="Pfam" id="PF00135">
    <property type="entry name" value="COesterase"/>
    <property type="match status" value="1"/>
</dbReference>
<dbReference type="RefSeq" id="WP_029542851.1">
    <property type="nucleotide sequence ID" value="NZ_CM002177.1"/>
</dbReference>
<dbReference type="EMBL" id="CP106982">
    <property type="protein sequence ID" value="UYF92582.1"/>
    <property type="molecule type" value="Genomic_DNA"/>
</dbReference>
<dbReference type="PANTHER" id="PTHR11559">
    <property type="entry name" value="CARBOXYLESTERASE"/>
    <property type="match status" value="1"/>
</dbReference>
<dbReference type="PROSITE" id="PS00122">
    <property type="entry name" value="CARBOXYLESTERASE_B_1"/>
    <property type="match status" value="1"/>
</dbReference>
<evidence type="ECO:0000313" key="5">
    <source>
        <dbReference type="Proteomes" id="UP001163947"/>
    </source>
</evidence>
<dbReference type="PRINTS" id="PR00878">
    <property type="entry name" value="CHOLNESTRASE"/>
</dbReference>
<proteinExistence type="inferred from homology"/>
<comment type="similarity">
    <text evidence="1 3">Belongs to the type-B carboxylesterase/lipase family.</text>
</comment>
<dbReference type="GeneID" id="83622585"/>
<dbReference type="EC" id="3.1.1.-" evidence="3"/>
<dbReference type="ESTHER" id="9noca-m3a1c7">
    <property type="family name" value="Carb_B_Bacteria"/>
</dbReference>
<dbReference type="InterPro" id="IPR000997">
    <property type="entry name" value="Cholinesterase"/>
</dbReference>
<dbReference type="Proteomes" id="UP001163947">
    <property type="component" value="Chromosome"/>
</dbReference>
<evidence type="ECO:0000256" key="3">
    <source>
        <dbReference type="RuleBase" id="RU361235"/>
    </source>
</evidence>
<evidence type="ECO:0000313" key="4">
    <source>
        <dbReference type="EMBL" id="UYF92582.1"/>
    </source>
</evidence>
<keyword evidence="2 3" id="KW-0378">Hydrolase</keyword>
<dbReference type="AlphaFoldDB" id="A0A059MSB9"/>
<dbReference type="PROSITE" id="PS00210">
    <property type="entry name" value="HEMOCYANIN_2"/>
    <property type="match status" value="1"/>
</dbReference>